<reference evidence="2" key="2">
    <citation type="submission" date="2015-03" db="EMBL/GenBank/DDBJ databases">
        <authorList>
            <person name="Chow C.-E.T."/>
            <person name="Winget D.M."/>
            <person name="White R.A.III."/>
            <person name="Hallam S.J."/>
            <person name="Suttle C.A."/>
        </authorList>
    </citation>
    <scope>NUCLEOTIDE SEQUENCE</scope>
    <source>
        <strain evidence="2">Oxic1_1</strain>
    </source>
</reference>
<keyword evidence="1" id="KW-0472">Membrane</keyword>
<organism evidence="2">
    <name type="scientific">uncultured marine virus</name>
    <dbReference type="NCBI Taxonomy" id="186617"/>
    <lineage>
        <taxon>Viruses</taxon>
        <taxon>environmental samples</taxon>
    </lineage>
</organism>
<evidence type="ECO:0000313" key="2">
    <source>
        <dbReference type="EMBL" id="AKH47560.1"/>
    </source>
</evidence>
<evidence type="ECO:0000256" key="1">
    <source>
        <dbReference type="SAM" id="Phobius"/>
    </source>
</evidence>
<protein>
    <submittedName>
        <fullName evidence="2">Uncharacterized protein</fullName>
    </submittedName>
</protein>
<keyword evidence="1" id="KW-0812">Transmembrane</keyword>
<sequence>MVWLSLSYGYLSLFIYRRILSMIMKIWAIAIIIFTAGWYITGANEKGEIIWSEICNDPPSNLRTACDEWMFSLSERK</sequence>
<dbReference type="EMBL" id="KR029596">
    <property type="protein sequence ID" value="AKH47560.1"/>
    <property type="molecule type" value="Genomic_DNA"/>
</dbReference>
<feature type="transmembrane region" description="Helical" evidence="1">
    <location>
        <begin position="20"/>
        <end position="40"/>
    </location>
</feature>
<keyword evidence="1" id="KW-1133">Transmembrane helix</keyword>
<reference evidence="2" key="1">
    <citation type="journal article" date="2015" name="Front. Microbiol.">
        <title>Combining genomic sequencing methods to explore viral diversity and reveal potential virus-host interactions.</title>
        <authorList>
            <person name="Chow C.E."/>
            <person name="Winget D.M."/>
            <person name="White R.A.III."/>
            <person name="Hallam S.J."/>
            <person name="Suttle C.A."/>
        </authorList>
    </citation>
    <scope>NUCLEOTIDE SEQUENCE</scope>
    <source>
        <strain evidence="2">Oxic1_1</strain>
    </source>
</reference>
<name>A0A0F7L6P6_9VIRU</name>
<proteinExistence type="predicted"/>
<accession>A0A0F7L6P6</accession>